<proteinExistence type="predicted"/>
<organism evidence="1">
    <name type="scientific">Rhizophora mucronata</name>
    <name type="common">Asiatic mangrove</name>
    <dbReference type="NCBI Taxonomy" id="61149"/>
    <lineage>
        <taxon>Eukaryota</taxon>
        <taxon>Viridiplantae</taxon>
        <taxon>Streptophyta</taxon>
        <taxon>Embryophyta</taxon>
        <taxon>Tracheophyta</taxon>
        <taxon>Spermatophyta</taxon>
        <taxon>Magnoliopsida</taxon>
        <taxon>eudicotyledons</taxon>
        <taxon>Gunneridae</taxon>
        <taxon>Pentapetalae</taxon>
        <taxon>rosids</taxon>
        <taxon>fabids</taxon>
        <taxon>Malpighiales</taxon>
        <taxon>Rhizophoraceae</taxon>
        <taxon>Rhizophora</taxon>
    </lineage>
</organism>
<reference evidence="1" key="1">
    <citation type="submission" date="2018-02" db="EMBL/GenBank/DDBJ databases">
        <title>Rhizophora mucronata_Transcriptome.</title>
        <authorList>
            <person name="Meera S.P."/>
            <person name="Sreeshan A."/>
            <person name="Augustine A."/>
        </authorList>
    </citation>
    <scope>NUCLEOTIDE SEQUENCE</scope>
    <source>
        <tissue evidence="1">Leaf</tissue>
    </source>
</reference>
<protein>
    <submittedName>
        <fullName evidence="1">Uncharacterized protein</fullName>
    </submittedName>
</protein>
<dbReference type="EMBL" id="GGEC01087074">
    <property type="protein sequence ID" value="MBX67558.1"/>
    <property type="molecule type" value="Transcribed_RNA"/>
</dbReference>
<accession>A0A2P2QKN5</accession>
<name>A0A2P2QKN5_RHIMU</name>
<evidence type="ECO:0000313" key="1">
    <source>
        <dbReference type="EMBL" id="MBX67558.1"/>
    </source>
</evidence>
<sequence length="8" mass="868">MFESLGQG</sequence>